<dbReference type="GO" id="GO:0046872">
    <property type="term" value="F:metal ion binding"/>
    <property type="evidence" value="ECO:0007669"/>
    <property type="project" value="UniProtKB-KW"/>
</dbReference>
<dbReference type="GO" id="GO:0005886">
    <property type="term" value="C:plasma membrane"/>
    <property type="evidence" value="ECO:0007669"/>
    <property type="project" value="UniProtKB-SubCell"/>
</dbReference>
<reference evidence="9 10" key="1">
    <citation type="submission" date="2020-02" db="EMBL/GenBank/DDBJ databases">
        <title>Genomic and physiological characterization of two novel Nitrospinaceae genera.</title>
        <authorList>
            <person name="Mueller A.J."/>
            <person name="Jung M.-Y."/>
            <person name="Strachan C.R."/>
            <person name="Herbold C.W."/>
            <person name="Kirkegaard R.H."/>
            <person name="Daims H."/>
        </authorList>
    </citation>
    <scope>NUCLEOTIDE SEQUENCE [LARGE SCALE GENOMIC DNA]</scope>
    <source>
        <strain evidence="9">EB</strain>
    </source>
</reference>
<dbReference type="AlphaFoldDB" id="A0A7T0BWK8"/>
<dbReference type="CDD" id="cd06853">
    <property type="entry name" value="GT_WecA_like"/>
    <property type="match status" value="1"/>
</dbReference>
<evidence type="ECO:0000256" key="7">
    <source>
        <dbReference type="PIRSR" id="PIRSR600715-1"/>
    </source>
</evidence>
<keyword evidence="4 8" id="KW-0812">Transmembrane</keyword>
<dbReference type="EMBL" id="CP048685">
    <property type="protein sequence ID" value="QPJ62187.1"/>
    <property type="molecule type" value="Genomic_DNA"/>
</dbReference>
<feature type="transmembrane region" description="Helical" evidence="8">
    <location>
        <begin position="139"/>
        <end position="157"/>
    </location>
</feature>
<keyword evidence="7" id="KW-0460">Magnesium</keyword>
<feature type="transmembrane region" description="Helical" evidence="8">
    <location>
        <begin position="225"/>
        <end position="242"/>
    </location>
</feature>
<comment type="subcellular location">
    <subcellularLocation>
        <location evidence="1">Cell membrane</location>
        <topology evidence="1">Multi-pass membrane protein</topology>
    </subcellularLocation>
</comment>
<feature type="transmembrane region" description="Helical" evidence="8">
    <location>
        <begin position="169"/>
        <end position="187"/>
    </location>
</feature>
<comment type="cofactor">
    <cofactor evidence="7">
        <name>Mg(2+)</name>
        <dbReference type="ChEBI" id="CHEBI:18420"/>
    </cofactor>
</comment>
<evidence type="ECO:0000256" key="8">
    <source>
        <dbReference type="SAM" id="Phobius"/>
    </source>
</evidence>
<feature type="binding site" evidence="7">
    <location>
        <position position="222"/>
    </location>
    <ligand>
        <name>Mg(2+)</name>
        <dbReference type="ChEBI" id="CHEBI:18420"/>
    </ligand>
</feature>
<accession>A0A7T0BWK8</accession>
<dbReference type="GO" id="GO:0071555">
    <property type="term" value="P:cell wall organization"/>
    <property type="evidence" value="ECO:0007669"/>
    <property type="project" value="TreeGrafter"/>
</dbReference>
<name>A0A7T0BWK8_9BACT</name>
<proteinExistence type="predicted"/>
<evidence type="ECO:0000256" key="4">
    <source>
        <dbReference type="ARBA" id="ARBA00022692"/>
    </source>
</evidence>
<keyword evidence="6 8" id="KW-0472">Membrane</keyword>
<feature type="transmembrane region" description="Helical" evidence="8">
    <location>
        <begin position="328"/>
        <end position="347"/>
    </location>
</feature>
<evidence type="ECO:0000256" key="1">
    <source>
        <dbReference type="ARBA" id="ARBA00004651"/>
    </source>
</evidence>
<feature type="transmembrane region" description="Helical" evidence="8">
    <location>
        <begin position="301"/>
        <end position="322"/>
    </location>
</feature>
<dbReference type="GO" id="GO:0009103">
    <property type="term" value="P:lipopolysaccharide biosynthetic process"/>
    <property type="evidence" value="ECO:0007669"/>
    <property type="project" value="TreeGrafter"/>
</dbReference>
<protein>
    <submittedName>
        <fullName evidence="9">Undecaprenyl/decaprenyl-phosphate alpha-N-acetylglucosaminyl 1-phosphate transferase</fullName>
    </submittedName>
</protein>
<feature type="transmembrane region" description="Helical" evidence="8">
    <location>
        <begin position="193"/>
        <end position="213"/>
    </location>
</feature>
<dbReference type="GO" id="GO:0016780">
    <property type="term" value="F:phosphotransferase activity, for other substituted phosphate groups"/>
    <property type="evidence" value="ECO:0007669"/>
    <property type="project" value="InterPro"/>
</dbReference>
<dbReference type="KEGG" id="nli:G3M70_10010"/>
<feature type="transmembrane region" description="Helical" evidence="8">
    <location>
        <begin position="248"/>
        <end position="269"/>
    </location>
</feature>
<gene>
    <name evidence="9" type="ORF">G3M70_10010</name>
</gene>
<feature type="binding site" evidence="7">
    <location>
        <position position="162"/>
    </location>
    <ligand>
        <name>Mg(2+)</name>
        <dbReference type="ChEBI" id="CHEBI:18420"/>
    </ligand>
</feature>
<keyword evidence="5 8" id="KW-1133">Transmembrane helix</keyword>
<evidence type="ECO:0000256" key="5">
    <source>
        <dbReference type="ARBA" id="ARBA00022989"/>
    </source>
</evidence>
<evidence type="ECO:0000313" key="10">
    <source>
        <dbReference type="Proteomes" id="UP000594688"/>
    </source>
</evidence>
<keyword evidence="7" id="KW-0479">Metal-binding</keyword>
<evidence type="ECO:0000256" key="2">
    <source>
        <dbReference type="ARBA" id="ARBA00022475"/>
    </source>
</evidence>
<feature type="transmembrane region" description="Helical" evidence="8">
    <location>
        <begin position="55"/>
        <end position="78"/>
    </location>
</feature>
<keyword evidence="2" id="KW-1003">Cell membrane</keyword>
<dbReference type="Proteomes" id="UP000594688">
    <property type="component" value="Chromosome"/>
</dbReference>
<dbReference type="PANTHER" id="PTHR22926">
    <property type="entry name" value="PHOSPHO-N-ACETYLMURAMOYL-PENTAPEPTIDE-TRANSFERASE"/>
    <property type="match status" value="1"/>
</dbReference>
<organism evidence="9 10">
    <name type="scientific">Candidatus Nitronauta litoralis</name>
    <dbReference type="NCBI Taxonomy" id="2705533"/>
    <lineage>
        <taxon>Bacteria</taxon>
        <taxon>Pseudomonadati</taxon>
        <taxon>Nitrospinota/Tectimicrobiota group</taxon>
        <taxon>Nitrospinota</taxon>
        <taxon>Nitrospinia</taxon>
        <taxon>Nitrospinales</taxon>
        <taxon>Nitrospinaceae</taxon>
        <taxon>Candidatus Nitronauta</taxon>
    </lineage>
</organism>
<dbReference type="InterPro" id="IPR000715">
    <property type="entry name" value="Glycosyl_transferase_4"/>
</dbReference>
<dbReference type="PANTHER" id="PTHR22926:SF3">
    <property type="entry name" value="UNDECAPRENYL-PHOSPHATE ALPHA-N-ACETYLGLUCOSAMINYL 1-PHOSPHATE TRANSFERASE"/>
    <property type="match status" value="1"/>
</dbReference>
<evidence type="ECO:0000256" key="3">
    <source>
        <dbReference type="ARBA" id="ARBA00022679"/>
    </source>
</evidence>
<feature type="transmembrane region" description="Helical" evidence="8">
    <location>
        <begin position="12"/>
        <end position="34"/>
    </location>
</feature>
<sequence>MIANHPISGPTFLAAYLLTLVLSGGIAYTTIVFLKGDSRLAKLIHTQVNTGKPGVVSFGGVAVMVSFFFTLWTAPYLLSLHPDYNTLFLGITLGGALMFLLGIYDDLVVARPWTKLVAQIAIAIGLYYFGFRIDRIGDWWELGPLSPVVTVLWIVGISNSLNLIDGKDGLAGGLIFLSCLTLTLVYLERKIFGPSFLSVILSGSVFGFLLFNYPPAKIILGDTGSLPLGLIISLVTLLPLAQGFTDEIYYLIPVVTLLVPITDTIWAFVRRVSKGISPFSRDAEHFHHRLERLGQTPTKTIFILLGIAFYFDLWSLIPAFNINLIPKFTPIFFIFIVVHLVFLITWLRRKERDLKS</sequence>
<feature type="transmembrane region" description="Helical" evidence="8">
    <location>
        <begin position="84"/>
        <end position="104"/>
    </location>
</feature>
<evidence type="ECO:0000256" key="6">
    <source>
        <dbReference type="ARBA" id="ARBA00023136"/>
    </source>
</evidence>
<dbReference type="GO" id="GO:0044038">
    <property type="term" value="P:cell wall macromolecule biosynthetic process"/>
    <property type="evidence" value="ECO:0007669"/>
    <property type="project" value="TreeGrafter"/>
</dbReference>
<keyword evidence="3 9" id="KW-0808">Transferase</keyword>
<dbReference type="Pfam" id="PF00953">
    <property type="entry name" value="Glycos_transf_4"/>
    <property type="match status" value="1"/>
</dbReference>
<feature type="transmembrane region" description="Helical" evidence="8">
    <location>
        <begin position="116"/>
        <end position="133"/>
    </location>
</feature>
<evidence type="ECO:0000313" key="9">
    <source>
        <dbReference type="EMBL" id="QPJ62187.1"/>
    </source>
</evidence>